<dbReference type="EMBL" id="CAXAMN010023951">
    <property type="protein sequence ID" value="CAK9082653.1"/>
    <property type="molecule type" value="Genomic_DNA"/>
</dbReference>
<evidence type="ECO:0008006" key="5">
    <source>
        <dbReference type="Google" id="ProtNLM"/>
    </source>
</evidence>
<dbReference type="PANTHER" id="PTHR47447:SF17">
    <property type="entry name" value="OS12G0638900 PROTEIN"/>
    <property type="match status" value="1"/>
</dbReference>
<evidence type="ECO:0000256" key="2">
    <source>
        <dbReference type="SAM" id="SignalP"/>
    </source>
</evidence>
<gene>
    <name evidence="3" type="ORF">CCMP2556_LOCUS40364</name>
</gene>
<comment type="caution">
    <text evidence="3">The sequence shown here is derived from an EMBL/GenBank/DDBJ whole genome shotgun (WGS) entry which is preliminary data.</text>
</comment>
<dbReference type="Gene3D" id="4.10.1000.40">
    <property type="match status" value="1"/>
</dbReference>
<organism evidence="3 4">
    <name type="scientific">Durusdinium trenchii</name>
    <dbReference type="NCBI Taxonomy" id="1381693"/>
    <lineage>
        <taxon>Eukaryota</taxon>
        <taxon>Sar</taxon>
        <taxon>Alveolata</taxon>
        <taxon>Dinophyceae</taxon>
        <taxon>Suessiales</taxon>
        <taxon>Symbiodiniaceae</taxon>
        <taxon>Durusdinium</taxon>
    </lineage>
</organism>
<dbReference type="InterPro" id="IPR002885">
    <property type="entry name" value="PPR_rpt"/>
</dbReference>
<protein>
    <recommendedName>
        <fullName evidence="5">Pentatricopeptide repeat-containing protein, chloroplastic</fullName>
    </recommendedName>
</protein>
<keyword evidence="2" id="KW-0732">Signal</keyword>
<sequence length="869" mass="95634">MCFSVMALAANLMIVEGFGFGTGSIPSHIEAPVNPPRLPPNARRAGRDVQVTDPEMLAALQPSGGRREVCKFGWKCQRAGCWYSHPEGRLVDENPSKALCDWGVNCDKLDCWRLHPPERDAKVAHVQPSDFVLFLDELSMPSRPQLQPDPSDREVFIDPLPGDPGSEELQQFLAAFGDFEELSIYLTAPAGAHVAGARGPAPPFASHRPWRRSLAPWSEAPAMHADLRHYSQTLKSYTKGADWQAALLLLDDLDKAGAANVILYSVAVTSCERGQQLALGISLLRRAERQKIQPDTVMYNTLISSCATSSQWPCCVHVLSQLKQAAVPADVISFNSALKGFRCTSVWFNALILQQQIGQARLQASVVTMNSIISCDAGWPRALESFAWLQQEKLPADLVTYNAVQAASPWPRAFSFLRSIRREGLEPDVVTFGALVAGSRWEWSLQHLQSDFPTNAVAYNACLALLPWHGAMHVLKLIRFQQLRVTARTHNILLSTARAAGRWKAGFHAVEQRRGLGLAEDQVTCHISMKLCDWAFATQLLRRMQALTLRSDLISYSSLMSPSSGQPWELSLALLAQLQGISLERDLMVQNTVTSSIAADTAWQLSASLLTQLPLVQLRVDAVAYSEVAVALARGALWQKTLQSAWGAGRRVRPVGVVSFNAAVSSMEREGRWDWALCIMNSLQDDRLEATSITCNAALSACGKREEWSTAVELFARAQRQGLGRFSPSLITFNALIGTCHWRRSLCLWLKLKRVGLRGDAITCSSAISSVDTASWPKALGLFGEMPLLSIEVSHLTRSSLMTSLCDSARRWQHVLYLLEGASEEESVADALSYCTAIDALDPAKQLLLVTRLCAELQTKALQPLMGQT</sequence>
<keyword evidence="1" id="KW-0677">Repeat</keyword>
<accession>A0ABP0Q436</accession>
<dbReference type="InterPro" id="IPR011990">
    <property type="entry name" value="TPR-like_helical_dom_sf"/>
</dbReference>
<evidence type="ECO:0000313" key="3">
    <source>
        <dbReference type="EMBL" id="CAK9082653.1"/>
    </source>
</evidence>
<dbReference type="PANTHER" id="PTHR47447">
    <property type="entry name" value="OS03G0856100 PROTEIN"/>
    <property type="match status" value="1"/>
</dbReference>
<feature type="signal peptide" evidence="2">
    <location>
        <begin position="1"/>
        <end position="17"/>
    </location>
</feature>
<evidence type="ECO:0000256" key="1">
    <source>
        <dbReference type="ARBA" id="ARBA00022737"/>
    </source>
</evidence>
<dbReference type="Gene3D" id="1.25.40.10">
    <property type="entry name" value="Tetratricopeptide repeat domain"/>
    <property type="match status" value="5"/>
</dbReference>
<keyword evidence="4" id="KW-1185">Reference proteome</keyword>
<proteinExistence type="predicted"/>
<feature type="chain" id="PRO_5045744692" description="Pentatricopeptide repeat-containing protein, chloroplastic" evidence="2">
    <location>
        <begin position="18"/>
        <end position="869"/>
    </location>
</feature>
<dbReference type="Pfam" id="PF13812">
    <property type="entry name" value="PPR_3"/>
    <property type="match status" value="2"/>
</dbReference>
<dbReference type="Proteomes" id="UP001642484">
    <property type="component" value="Unassembled WGS sequence"/>
</dbReference>
<name>A0ABP0Q436_9DINO</name>
<reference evidence="3 4" key="1">
    <citation type="submission" date="2024-02" db="EMBL/GenBank/DDBJ databases">
        <authorList>
            <person name="Chen Y."/>
            <person name="Shah S."/>
            <person name="Dougan E. K."/>
            <person name="Thang M."/>
            <person name="Chan C."/>
        </authorList>
    </citation>
    <scope>NUCLEOTIDE SEQUENCE [LARGE SCALE GENOMIC DNA]</scope>
</reference>
<evidence type="ECO:0000313" key="4">
    <source>
        <dbReference type="Proteomes" id="UP001642484"/>
    </source>
</evidence>